<proteinExistence type="inferred from homology"/>
<dbReference type="SUPFAM" id="SSF51905">
    <property type="entry name" value="FAD/NAD(P)-binding domain"/>
    <property type="match status" value="1"/>
</dbReference>
<protein>
    <recommendedName>
        <fullName evidence="4">Flavin-containing monooxygenase</fullName>
    </recommendedName>
</protein>
<comment type="caution">
    <text evidence="2">The sequence shown here is derived from an EMBL/GenBank/DDBJ whole genome shotgun (WGS) entry which is preliminary data.</text>
</comment>
<keyword evidence="3" id="KW-1185">Reference proteome</keyword>
<dbReference type="Gene3D" id="3.50.50.60">
    <property type="entry name" value="FAD/NAD(P)-binding domain"/>
    <property type="match status" value="2"/>
</dbReference>
<dbReference type="OMA" id="QFTWEAN"/>
<dbReference type="PANTHER" id="PTHR42877">
    <property type="entry name" value="L-ORNITHINE N(5)-MONOOXYGENASE-RELATED"/>
    <property type="match status" value="1"/>
</dbReference>
<feature type="non-terminal residue" evidence="2">
    <location>
        <position position="1"/>
    </location>
</feature>
<organism evidence="2 3">
    <name type="scientific">Scytalidium lignicola</name>
    <name type="common">Hyphomycete</name>
    <dbReference type="NCBI Taxonomy" id="5539"/>
    <lineage>
        <taxon>Eukaryota</taxon>
        <taxon>Fungi</taxon>
        <taxon>Dikarya</taxon>
        <taxon>Ascomycota</taxon>
        <taxon>Pezizomycotina</taxon>
        <taxon>Leotiomycetes</taxon>
        <taxon>Leotiomycetes incertae sedis</taxon>
        <taxon>Scytalidium</taxon>
    </lineage>
</organism>
<evidence type="ECO:0000256" key="1">
    <source>
        <dbReference type="ARBA" id="ARBA00010139"/>
    </source>
</evidence>
<reference evidence="2 3" key="1">
    <citation type="submission" date="2018-05" db="EMBL/GenBank/DDBJ databases">
        <title>Draft genome sequence of Scytalidium lignicola DSM 105466, a ubiquitous saprotrophic fungus.</title>
        <authorList>
            <person name="Buettner E."/>
            <person name="Gebauer A.M."/>
            <person name="Hofrichter M."/>
            <person name="Liers C."/>
            <person name="Kellner H."/>
        </authorList>
    </citation>
    <scope>NUCLEOTIDE SEQUENCE [LARGE SCALE GENOMIC DNA]</scope>
    <source>
        <strain evidence="2 3">DSM 105466</strain>
    </source>
</reference>
<dbReference type="PANTHER" id="PTHR42877:SF12">
    <property type="entry name" value="MONOOXYGENASE"/>
    <property type="match status" value="1"/>
</dbReference>
<comment type="similarity">
    <text evidence="1">Belongs to the FAD-binding monooxygenase family.</text>
</comment>
<name>A0A3E2HCD8_SCYLI</name>
<evidence type="ECO:0000313" key="3">
    <source>
        <dbReference type="Proteomes" id="UP000258309"/>
    </source>
</evidence>
<dbReference type="Proteomes" id="UP000258309">
    <property type="component" value="Unassembled WGS sequence"/>
</dbReference>
<dbReference type="InterPro" id="IPR051209">
    <property type="entry name" value="FAD-bind_Monooxygenase_sf"/>
</dbReference>
<sequence length="243" mass="27727">MASTSVNGCTNAHAQYRIKEQPLGFPRHLRIATIGAGAAGLNMARHLELHMRNFEHVVYEKNLEVGGTWFENRYPGCACDIPSHNYQFTWEANPDWNHFNWKWPMIPGIQSFKGDLVHSAAWDPELSVKGKKVAVLGCGSSGVQIVPTILPGDRIQTLKFNVLHDANILRKDVKELITFIRTPTWITAGFAQDKADPHGTNFKFTEQQKDLFKNSPEEYLEYRKEIENELNKRFGFIIKDSIE</sequence>
<dbReference type="OrthoDB" id="74360at2759"/>
<evidence type="ECO:0000313" key="2">
    <source>
        <dbReference type="EMBL" id="RFU31050.1"/>
    </source>
</evidence>
<dbReference type="InterPro" id="IPR036188">
    <property type="entry name" value="FAD/NAD-bd_sf"/>
</dbReference>
<evidence type="ECO:0008006" key="4">
    <source>
        <dbReference type="Google" id="ProtNLM"/>
    </source>
</evidence>
<dbReference type="EMBL" id="NCSJ02000085">
    <property type="protein sequence ID" value="RFU31050.1"/>
    <property type="molecule type" value="Genomic_DNA"/>
</dbReference>
<dbReference type="Pfam" id="PF13450">
    <property type="entry name" value="NAD_binding_8"/>
    <property type="match status" value="1"/>
</dbReference>
<dbReference type="AlphaFoldDB" id="A0A3E2HCD8"/>
<accession>A0A3E2HCD8</accession>
<gene>
    <name evidence="2" type="ORF">B7463_g5281</name>
</gene>
<feature type="non-terminal residue" evidence="2">
    <location>
        <position position="243"/>
    </location>
</feature>